<feature type="compositionally biased region" description="Polar residues" evidence="1">
    <location>
        <begin position="96"/>
        <end position="105"/>
    </location>
</feature>
<organism evidence="4 5">
    <name type="scientific">Stigmatella aurantiaca (strain DW4/3-1)</name>
    <dbReference type="NCBI Taxonomy" id="378806"/>
    <lineage>
        <taxon>Bacteria</taxon>
        <taxon>Pseudomonadati</taxon>
        <taxon>Myxococcota</taxon>
        <taxon>Myxococcia</taxon>
        <taxon>Myxococcales</taxon>
        <taxon>Cystobacterineae</taxon>
        <taxon>Archangiaceae</taxon>
        <taxon>Stigmatella</taxon>
    </lineage>
</organism>
<dbReference type="PROSITE" id="PS50231">
    <property type="entry name" value="RICIN_B_LECTIN"/>
    <property type="match status" value="1"/>
</dbReference>
<evidence type="ECO:0000313" key="4">
    <source>
        <dbReference type="EMBL" id="ADO71147.1"/>
    </source>
</evidence>
<feature type="compositionally biased region" description="Pro residues" evidence="1">
    <location>
        <begin position="39"/>
        <end position="66"/>
    </location>
</feature>
<sequence>MQALQWMTACAALVAPLTMAHAGSSPQHFRDESKNHPGPSRPPPPGTPHSHPAPPHRPEPPRPPQNGPQLPQRRVRLQSRLADVLISVQDNDRRQGSSVTVSPSRRNARDNATWDLVPASGGFYIQNRETGRVLDIEGANPQPEARVITWPYSGAPNQLWRFVPSSVPGYFYIQSQLNGLVLDIKGGDPQRGAQLISYPMKHSDADNQLWRVVSR</sequence>
<dbReference type="CDD" id="cd00161">
    <property type="entry name" value="beta-trefoil_Ricin-like"/>
    <property type="match status" value="1"/>
</dbReference>
<name>E3FYM2_STIAD</name>
<feature type="chain" id="PRO_5003169755" evidence="2">
    <location>
        <begin position="23"/>
        <end position="215"/>
    </location>
</feature>
<dbReference type="Gene3D" id="2.80.10.50">
    <property type="match status" value="2"/>
</dbReference>
<feature type="domain" description="Ricin B lectin" evidence="3">
    <location>
        <begin position="156"/>
        <end position="213"/>
    </location>
</feature>
<evidence type="ECO:0000256" key="2">
    <source>
        <dbReference type="SAM" id="SignalP"/>
    </source>
</evidence>
<keyword evidence="5" id="KW-1185">Reference proteome</keyword>
<dbReference type="CAZy" id="CBM13">
    <property type="family name" value="Carbohydrate-Binding Module Family 13"/>
</dbReference>
<dbReference type="Pfam" id="PF14200">
    <property type="entry name" value="RicinB_lectin_2"/>
    <property type="match status" value="2"/>
</dbReference>
<dbReference type="InterPro" id="IPR000772">
    <property type="entry name" value="Ricin_B_lectin"/>
</dbReference>
<dbReference type="EMBL" id="CP002271">
    <property type="protein sequence ID" value="ADO71147.1"/>
    <property type="molecule type" value="Genomic_DNA"/>
</dbReference>
<dbReference type="HOGENOM" id="CLU_1282561_0_0_7"/>
<evidence type="ECO:0000313" key="5">
    <source>
        <dbReference type="Proteomes" id="UP000001351"/>
    </source>
</evidence>
<dbReference type="InterPro" id="IPR035992">
    <property type="entry name" value="Ricin_B-like_lectins"/>
</dbReference>
<dbReference type="SUPFAM" id="SSF50370">
    <property type="entry name" value="Ricin B-like lectins"/>
    <property type="match status" value="1"/>
</dbReference>
<dbReference type="STRING" id="378806.STAUR_3355"/>
<dbReference type="AlphaFoldDB" id="E3FYM2"/>
<protein>
    <submittedName>
        <fullName evidence="4">Ricin B lectin</fullName>
    </submittedName>
</protein>
<feature type="signal peptide" evidence="2">
    <location>
        <begin position="1"/>
        <end position="22"/>
    </location>
</feature>
<dbReference type="KEGG" id="sur:STAUR_3355"/>
<evidence type="ECO:0000259" key="3">
    <source>
        <dbReference type="Pfam" id="PF14200"/>
    </source>
</evidence>
<accession>E3FYM2</accession>
<reference evidence="4 5" key="1">
    <citation type="journal article" date="2011" name="Mol. Biol. Evol.">
        <title>Comparative genomic analysis of fruiting body formation in Myxococcales.</title>
        <authorList>
            <person name="Huntley S."/>
            <person name="Hamann N."/>
            <person name="Wegener-Feldbrugge S."/>
            <person name="Treuner-Lange A."/>
            <person name="Kube M."/>
            <person name="Reinhardt R."/>
            <person name="Klages S."/>
            <person name="Muller R."/>
            <person name="Ronning C.M."/>
            <person name="Nierman W.C."/>
            <person name="Sogaard-Andersen L."/>
        </authorList>
    </citation>
    <scope>NUCLEOTIDE SEQUENCE [LARGE SCALE GENOMIC DNA]</scope>
    <source>
        <strain evidence="4 5">DW4/3-1</strain>
    </source>
</reference>
<keyword evidence="2" id="KW-0732">Signal</keyword>
<gene>
    <name evidence="4" type="ordered locus">STAUR_3355</name>
</gene>
<feature type="domain" description="Ricin B lectin" evidence="3">
    <location>
        <begin position="85"/>
        <end position="150"/>
    </location>
</feature>
<evidence type="ECO:0000256" key="1">
    <source>
        <dbReference type="SAM" id="MobiDB-lite"/>
    </source>
</evidence>
<dbReference type="Proteomes" id="UP000001351">
    <property type="component" value="Chromosome"/>
</dbReference>
<feature type="region of interest" description="Disordered" evidence="1">
    <location>
        <begin position="21"/>
        <end position="70"/>
    </location>
</feature>
<feature type="region of interest" description="Disordered" evidence="1">
    <location>
        <begin position="87"/>
        <end position="106"/>
    </location>
</feature>
<proteinExistence type="predicted"/>